<gene>
    <name evidence="7" type="ORF">RCC_07840</name>
</gene>
<dbReference type="EMBL" id="FJUY01000012">
    <property type="protein sequence ID" value="CZT21972.1"/>
    <property type="molecule type" value="Genomic_DNA"/>
</dbReference>
<feature type="region of interest" description="Disordered" evidence="5">
    <location>
        <begin position="505"/>
        <end position="566"/>
    </location>
</feature>
<dbReference type="GO" id="GO:0015095">
    <property type="term" value="F:magnesium ion transmembrane transporter activity"/>
    <property type="evidence" value="ECO:0007669"/>
    <property type="project" value="InterPro"/>
</dbReference>
<feature type="region of interest" description="Disordered" evidence="5">
    <location>
        <begin position="608"/>
        <end position="649"/>
    </location>
</feature>
<keyword evidence="2 6" id="KW-0812">Transmembrane</keyword>
<feature type="compositionally biased region" description="Basic residues" evidence="5">
    <location>
        <begin position="67"/>
        <end position="77"/>
    </location>
</feature>
<feature type="compositionally biased region" description="Basic and acidic residues" evidence="5">
    <location>
        <begin position="98"/>
        <end position="117"/>
    </location>
</feature>
<evidence type="ECO:0000256" key="4">
    <source>
        <dbReference type="ARBA" id="ARBA00023136"/>
    </source>
</evidence>
<protein>
    <recommendedName>
        <fullName evidence="9">DUF803 domain membrane protein</fullName>
    </recommendedName>
</protein>
<dbReference type="STRING" id="112498.A0A2D3UW16"/>
<dbReference type="OrthoDB" id="165382at2759"/>
<evidence type="ECO:0000313" key="7">
    <source>
        <dbReference type="EMBL" id="CZT21972.1"/>
    </source>
</evidence>
<feature type="compositionally biased region" description="Polar residues" evidence="5">
    <location>
        <begin position="517"/>
        <end position="533"/>
    </location>
</feature>
<dbReference type="PANTHER" id="PTHR12570:SF65">
    <property type="entry name" value="MAGNESIUM TRANSPORTER NIPA9-RELATED"/>
    <property type="match status" value="1"/>
</dbReference>
<dbReference type="InterPro" id="IPR037185">
    <property type="entry name" value="EmrE-like"/>
</dbReference>
<keyword evidence="3 6" id="KW-1133">Transmembrane helix</keyword>
<keyword evidence="4 6" id="KW-0472">Membrane</keyword>
<proteinExistence type="predicted"/>
<keyword evidence="8" id="KW-1185">Reference proteome</keyword>
<dbReference type="AlphaFoldDB" id="A0A2D3UW16"/>
<reference evidence="7 8" key="1">
    <citation type="submission" date="2016-03" db="EMBL/GenBank/DDBJ databases">
        <authorList>
            <person name="Ploux O."/>
        </authorList>
    </citation>
    <scope>NUCLEOTIDE SEQUENCE [LARGE SCALE GENOMIC DNA]</scope>
    <source>
        <strain evidence="7 8">URUG2</strain>
    </source>
</reference>
<dbReference type="RefSeq" id="XP_023628861.1">
    <property type="nucleotide sequence ID" value="XM_023773093.1"/>
</dbReference>
<feature type="compositionally biased region" description="Acidic residues" evidence="5">
    <location>
        <begin position="403"/>
        <end position="412"/>
    </location>
</feature>
<feature type="transmembrane region" description="Helical" evidence="6">
    <location>
        <begin position="179"/>
        <end position="199"/>
    </location>
</feature>
<feature type="compositionally biased region" description="Basic and acidic residues" evidence="5">
    <location>
        <begin position="392"/>
        <end position="402"/>
    </location>
</feature>
<sequence>MYLPASSASAALPDLVIAIQRSEIGGWSSLIGVVSAIIGNILISFALNTQRYAHLRLSRDKEAARQEKRRAAKKRSLHNYGTTTPTNGGGGGGGGGGGKHDGKDYALGRRIDNDETRPLMSRSDSPSSTLASSQQDEKDDEEPKEKSYLQSPIWWVGIGLMVTGEIGNFLAYGFAPASIVSPLGVVALISNCLIAPLLLGEKFRWRDAIGVLIAVGGCVVVVLSASDSNPKLTPKAIWHLVTRWEFETYLGVTCGLIVVLMLASNKFGEKTILIDIGLVGLFGGYTALSTKGVASLLTYSIWRVVTFPITYLLVAVLVSTAIMQIKYINRALQRFNATMVIPTQFVMFTISVIVGSAVLYRDFERQTPEDGIKFGCGCALTFFGVWCITSGRKKDGDEQDARIEEEDEESLLDAERAMSEIRDHEGGDAARQTSVAVSSDGAPSIRRYHSADVGSLPKSLAKVPTFNTPVATKDVDVQPLADQVHDMQPANESAVHVESAAPLLQHTDPNKRPPLHATTSAPMQPTTSNSNTALRPKTPLTRTPTGPAESPARASPSRTQSSAAPRLLSRRSAVGLFPSALTSPLSGSLSAIVADELRRGIDRSPLANVSMARRRSAKGTNPPRRATNEYGDTRPDLTQGRPAHSKTKSMATGGTLLDFEQGTTGLNINGRRPSTAMSDVFNSGAGASSLKKQRTWDVQTSQNLAPAFEEEDSRNS</sequence>
<dbReference type="Pfam" id="PF05653">
    <property type="entry name" value="Mg_trans_NIPA"/>
    <property type="match status" value="1"/>
</dbReference>
<evidence type="ECO:0000256" key="6">
    <source>
        <dbReference type="SAM" id="Phobius"/>
    </source>
</evidence>
<accession>A0A2D3UW16</accession>
<dbReference type="InterPro" id="IPR008521">
    <property type="entry name" value="Mg_trans_NIPA"/>
</dbReference>
<evidence type="ECO:0000256" key="2">
    <source>
        <dbReference type="ARBA" id="ARBA00022692"/>
    </source>
</evidence>
<comment type="subcellular location">
    <subcellularLocation>
        <location evidence="1">Membrane</location>
        <topology evidence="1">Multi-pass membrane protein</topology>
    </subcellularLocation>
</comment>
<evidence type="ECO:0000256" key="5">
    <source>
        <dbReference type="SAM" id="MobiDB-lite"/>
    </source>
</evidence>
<feature type="transmembrane region" description="Helical" evidence="6">
    <location>
        <begin position="153"/>
        <end position="173"/>
    </location>
</feature>
<feature type="transmembrane region" description="Helical" evidence="6">
    <location>
        <begin position="271"/>
        <end position="288"/>
    </location>
</feature>
<evidence type="ECO:0000256" key="3">
    <source>
        <dbReference type="ARBA" id="ARBA00022989"/>
    </source>
</evidence>
<feature type="compositionally biased region" description="Basic and acidic residues" evidence="5">
    <location>
        <begin position="413"/>
        <end position="428"/>
    </location>
</feature>
<feature type="transmembrane region" description="Helical" evidence="6">
    <location>
        <begin position="300"/>
        <end position="323"/>
    </location>
</feature>
<feature type="region of interest" description="Disordered" evidence="5">
    <location>
        <begin position="63"/>
        <end position="145"/>
    </location>
</feature>
<feature type="transmembrane region" description="Helical" evidence="6">
    <location>
        <begin position="246"/>
        <end position="264"/>
    </location>
</feature>
<feature type="transmembrane region" description="Helical" evidence="6">
    <location>
        <begin position="335"/>
        <end position="360"/>
    </location>
</feature>
<evidence type="ECO:0000256" key="1">
    <source>
        <dbReference type="ARBA" id="ARBA00004141"/>
    </source>
</evidence>
<feature type="region of interest" description="Disordered" evidence="5">
    <location>
        <begin position="669"/>
        <end position="716"/>
    </location>
</feature>
<dbReference type="Proteomes" id="UP000225277">
    <property type="component" value="Unassembled WGS sequence"/>
</dbReference>
<feature type="transmembrane region" description="Helical" evidence="6">
    <location>
        <begin position="28"/>
        <end position="47"/>
    </location>
</feature>
<feature type="region of interest" description="Disordered" evidence="5">
    <location>
        <begin position="392"/>
        <end position="443"/>
    </location>
</feature>
<dbReference type="GeneID" id="35602948"/>
<feature type="compositionally biased region" description="Polar residues" evidence="5">
    <location>
        <begin position="122"/>
        <end position="134"/>
    </location>
</feature>
<evidence type="ECO:0008006" key="9">
    <source>
        <dbReference type="Google" id="ProtNLM"/>
    </source>
</evidence>
<dbReference type="PANTHER" id="PTHR12570">
    <property type="match status" value="1"/>
</dbReference>
<feature type="compositionally biased region" description="Gly residues" evidence="5">
    <location>
        <begin position="87"/>
        <end position="97"/>
    </location>
</feature>
<evidence type="ECO:0000313" key="8">
    <source>
        <dbReference type="Proteomes" id="UP000225277"/>
    </source>
</evidence>
<dbReference type="GO" id="GO:0016020">
    <property type="term" value="C:membrane"/>
    <property type="evidence" value="ECO:0007669"/>
    <property type="project" value="UniProtKB-SubCell"/>
</dbReference>
<organism evidence="7 8">
    <name type="scientific">Ramularia collo-cygni</name>
    <dbReference type="NCBI Taxonomy" id="112498"/>
    <lineage>
        <taxon>Eukaryota</taxon>
        <taxon>Fungi</taxon>
        <taxon>Dikarya</taxon>
        <taxon>Ascomycota</taxon>
        <taxon>Pezizomycotina</taxon>
        <taxon>Dothideomycetes</taxon>
        <taxon>Dothideomycetidae</taxon>
        <taxon>Mycosphaerellales</taxon>
        <taxon>Mycosphaerellaceae</taxon>
        <taxon>Ramularia</taxon>
    </lineage>
</organism>
<name>A0A2D3UW16_9PEZI</name>
<feature type="transmembrane region" description="Helical" evidence="6">
    <location>
        <begin position="208"/>
        <end position="226"/>
    </location>
</feature>
<dbReference type="SUPFAM" id="SSF103481">
    <property type="entry name" value="Multidrug resistance efflux transporter EmrE"/>
    <property type="match status" value="1"/>
</dbReference>
<feature type="compositionally biased region" description="Low complexity" evidence="5">
    <location>
        <begin position="534"/>
        <end position="547"/>
    </location>
</feature>